<protein>
    <submittedName>
        <fullName evidence="3">ATP/GTP binding protein</fullName>
    </submittedName>
</protein>
<dbReference type="GO" id="GO:0043531">
    <property type="term" value="F:ADP binding"/>
    <property type="evidence" value="ECO:0007669"/>
    <property type="project" value="InterPro"/>
</dbReference>
<proteinExistence type="predicted"/>
<dbReference type="Pfam" id="PF13374">
    <property type="entry name" value="TPR_10"/>
    <property type="match status" value="4"/>
</dbReference>
<dbReference type="InterPro" id="IPR053137">
    <property type="entry name" value="NLR-like"/>
</dbReference>
<gene>
    <name evidence="3" type="ORF">SLA_5117</name>
</gene>
<evidence type="ECO:0000313" key="4">
    <source>
        <dbReference type="Proteomes" id="UP000217676"/>
    </source>
</evidence>
<reference evidence="3 4" key="1">
    <citation type="journal article" date="2016" name="Genome Announc.">
        <title>Complete Genome Sequence of Thiostrepton-Producing Streptomyces laurentii ATCC 31255.</title>
        <authorList>
            <person name="Doi K."/>
            <person name="Fujino Y."/>
            <person name="Nagayoshi Y."/>
            <person name="Ohshima T."/>
            <person name="Ogata S."/>
        </authorList>
    </citation>
    <scope>NUCLEOTIDE SEQUENCE [LARGE SCALE GENOMIC DNA]</scope>
    <source>
        <strain evidence="3 4">ATCC 31255</strain>
    </source>
</reference>
<dbReference type="InterPro" id="IPR011990">
    <property type="entry name" value="TPR-like_helical_dom_sf"/>
</dbReference>
<dbReference type="RefSeq" id="WP_359871853.1">
    <property type="nucleotide sequence ID" value="NZ_JBEYHT010000001.1"/>
</dbReference>
<dbReference type="AlphaFoldDB" id="A0A160P360"/>
<dbReference type="Pfam" id="PF00931">
    <property type="entry name" value="NB-ARC"/>
    <property type="match status" value="1"/>
</dbReference>
<dbReference type="KEGG" id="slau:SLA_5117"/>
<dbReference type="PANTHER" id="PTHR46082">
    <property type="entry name" value="ATP/GTP-BINDING PROTEIN-RELATED"/>
    <property type="match status" value="1"/>
</dbReference>
<name>A0A160P360_STRLU</name>
<evidence type="ECO:0000313" key="3">
    <source>
        <dbReference type="EMBL" id="BAU85999.1"/>
    </source>
</evidence>
<evidence type="ECO:0000259" key="1">
    <source>
        <dbReference type="Pfam" id="PF00931"/>
    </source>
</evidence>
<dbReference type="SUPFAM" id="SSF48452">
    <property type="entry name" value="TPR-like"/>
    <property type="match status" value="2"/>
</dbReference>
<dbReference type="GO" id="GO:0007165">
    <property type="term" value="P:signal transduction"/>
    <property type="evidence" value="ECO:0007669"/>
    <property type="project" value="InterPro"/>
</dbReference>
<dbReference type="PANTHER" id="PTHR46082:SF6">
    <property type="entry name" value="AAA+ ATPASE DOMAIN-CONTAINING PROTEIN-RELATED"/>
    <property type="match status" value="1"/>
</dbReference>
<dbReference type="Pfam" id="PF13424">
    <property type="entry name" value="TPR_12"/>
    <property type="match status" value="1"/>
</dbReference>
<feature type="domain" description="NB-ARC" evidence="1">
    <location>
        <begin position="191"/>
        <end position="326"/>
    </location>
</feature>
<keyword evidence="4" id="KW-1185">Reference proteome</keyword>
<dbReference type="InterPro" id="IPR002182">
    <property type="entry name" value="NB-ARC"/>
</dbReference>
<organism evidence="3 4">
    <name type="scientific">Streptomyces laurentii</name>
    <dbReference type="NCBI Taxonomy" id="39478"/>
    <lineage>
        <taxon>Bacteria</taxon>
        <taxon>Bacillati</taxon>
        <taxon>Actinomycetota</taxon>
        <taxon>Actinomycetes</taxon>
        <taxon>Kitasatosporales</taxon>
        <taxon>Streptomycetaceae</taxon>
        <taxon>Streptomyces</taxon>
    </lineage>
</organism>
<evidence type="ECO:0000259" key="2">
    <source>
        <dbReference type="Pfam" id="PF13676"/>
    </source>
</evidence>
<accession>A0A160P360</accession>
<dbReference type="Proteomes" id="UP000217676">
    <property type="component" value="Chromosome"/>
</dbReference>
<dbReference type="SUPFAM" id="SSF52540">
    <property type="entry name" value="P-loop containing nucleoside triphosphate hydrolases"/>
    <property type="match status" value="1"/>
</dbReference>
<dbReference type="InterPro" id="IPR027417">
    <property type="entry name" value="P-loop_NTPase"/>
</dbReference>
<dbReference type="Pfam" id="PF13676">
    <property type="entry name" value="TIR_2"/>
    <property type="match status" value="1"/>
</dbReference>
<dbReference type="InterPro" id="IPR000157">
    <property type="entry name" value="TIR_dom"/>
</dbReference>
<dbReference type="EMBL" id="AP017424">
    <property type="protein sequence ID" value="BAU85999.1"/>
    <property type="molecule type" value="Genomic_DNA"/>
</dbReference>
<sequence>MAEQGRSGGGAVADRGGTTAPEHVLVVFPGYHRPWATWIAQRLESYGIRVTQQRWDPPREVPLEDSLGDLLLARGQVLLVLNDWFFELGPRPAGEWNDVLRGFVAAHADRFAAVNLTNRPLLPATAVLEPVSLWGAGEDEAEARVLSRLGIDPRRAGGRRAAPGSVVRYPDTPPEIWGEVPRRNRRFTGRDDLLTELQQRLMDADRGNAACTLLGMSGIGKTQIAAEYAHRFSPDYDIIWWVSSDDRNIQRDRLGGLAVALELPVGNEPGERIRAVREALRRGTPHSRWLIVFDGWDDTDGIDVMLPQGPGHVLVTSRNRAWADHTDVVEVPSFDRAESTAYLMRRAPHLTALEADEVAAEFGDVPLPLVQAAAWLGESGMEVDEYLRMVREGRLTTMDEPTGDGFPHASLTSWSILINRLRRAQPQAVEILSLCASFAPGRIPLGLVRTHPQADLPEDLRWMATDLAAWTRALDTLVNYSVLTRDSRGVASTETGPHQESVHMHRLVHDIVSRLTDGEQREAHRRAVRTLIAEADPGDPMDSRHWPQYAELLPHLAPSGALASRNPRVQNAILNCLRYCYRSGEYTAGTRLAELIRAEWSDFMDPLAQPMLDLTTQESNILRSSGRFREAHALDRALLDRLGRATPRNELGELFCNSNVAANLRYLGQYRDAEVLQREVLESAQALLGDAEFVTLVARHNLGVVLRLLGRYQEAYELDIDTLAQRETVLRTRHINTLNSVNALVHDLFTLGRYRDALVRQEANVRMHVQVLGAQHPQTLSARAQLALCRRREGGFQQDIGQQMESLLEQIEQVHGRSHYVTLSFITNYASYLREHGDLNKARDLTEEAEAAYRTLLGPVHPVSTGMLTNIGLVMQASGERSDALALLEASLAGLTSSLGADHPWVLGCALNTAAARNFNGRVADATELSRETLRRARHTLGNEHPLTLSAQIALAADLRGLREVEEAGKVEADALSTLTRTLGAQHPHTLSARQRNRPYWDFEAFLV</sequence>
<dbReference type="Gene3D" id="1.25.40.10">
    <property type="entry name" value="Tetratricopeptide repeat domain"/>
    <property type="match status" value="2"/>
</dbReference>
<dbReference type="Gene3D" id="3.40.50.300">
    <property type="entry name" value="P-loop containing nucleotide triphosphate hydrolases"/>
    <property type="match status" value="1"/>
</dbReference>
<dbReference type="NCBIfam" id="NF040586">
    <property type="entry name" value="FxSxx_TPR"/>
    <property type="match status" value="1"/>
</dbReference>
<feature type="domain" description="TIR" evidence="2">
    <location>
        <begin position="25"/>
        <end position="142"/>
    </location>
</feature>